<keyword evidence="4" id="KW-1185">Reference proteome</keyword>
<evidence type="ECO:0000313" key="4">
    <source>
        <dbReference type="Proteomes" id="UP001500016"/>
    </source>
</evidence>
<name>A0ABN2W1H0_9ACTN</name>
<evidence type="ECO:0000259" key="1">
    <source>
        <dbReference type="Pfam" id="PF07398"/>
    </source>
</evidence>
<organism evidence="3 4">
    <name type="scientific">Streptomyces albiaxialis</name>
    <dbReference type="NCBI Taxonomy" id="329523"/>
    <lineage>
        <taxon>Bacteria</taxon>
        <taxon>Bacillati</taxon>
        <taxon>Actinomycetota</taxon>
        <taxon>Actinomycetes</taxon>
        <taxon>Kitasatosporales</taxon>
        <taxon>Streptomycetaceae</taxon>
        <taxon>Streptomyces</taxon>
    </lineage>
</organism>
<dbReference type="GO" id="GO:0016853">
    <property type="term" value="F:isomerase activity"/>
    <property type="evidence" value="ECO:0007669"/>
    <property type="project" value="UniProtKB-KW"/>
</dbReference>
<dbReference type="NCBIfam" id="TIGR03083">
    <property type="entry name" value="maleylpyruvate isomerase family mycothiol-dependent enzyme"/>
    <property type="match status" value="1"/>
</dbReference>
<dbReference type="EMBL" id="BAAAPE010000009">
    <property type="protein sequence ID" value="GAA2079841.1"/>
    <property type="molecule type" value="Genomic_DNA"/>
</dbReference>
<dbReference type="InterPro" id="IPR010872">
    <property type="entry name" value="MDMPI_C-term_domain"/>
</dbReference>
<dbReference type="Proteomes" id="UP001500016">
    <property type="component" value="Unassembled WGS sequence"/>
</dbReference>
<evidence type="ECO:0000313" key="3">
    <source>
        <dbReference type="EMBL" id="GAA2079841.1"/>
    </source>
</evidence>
<accession>A0ABN2W1H0</accession>
<dbReference type="RefSeq" id="WP_344529589.1">
    <property type="nucleotide sequence ID" value="NZ_BAAAPE010000009.1"/>
</dbReference>
<sequence length="269" mass="29877">MDYVAHMHRELVDFQAAVARAAEGGDGAPLVPSCPGWSVSDLMGHLGGVHRYVGRVVRDRLLEPPEPDDLRLYDLPDGLEGWPVPESAPNRGPVPPALLTWFAEGAETLVALLRERDPAQKAWTWSREQSVGFWRRMQAIEAAVHRWDAQCAVEAPAPLDAELAADAVTQTFEVMAPRRRVAREVPPGSGECYRFRRSDGPEVWTVRFEDDEVRLHTGPEETAPAPGAELSGTASELALFLWHRTPARRLTMTGDPSLFERYFTLVPPV</sequence>
<dbReference type="Gene3D" id="1.20.120.450">
    <property type="entry name" value="dinb family like domain"/>
    <property type="match status" value="1"/>
</dbReference>
<dbReference type="Pfam" id="PF11716">
    <property type="entry name" value="MDMPI_N"/>
    <property type="match status" value="1"/>
</dbReference>
<feature type="domain" description="Mycothiol-dependent maleylpyruvate isomerase metal-binding" evidence="2">
    <location>
        <begin position="10"/>
        <end position="150"/>
    </location>
</feature>
<proteinExistence type="predicted"/>
<protein>
    <submittedName>
        <fullName evidence="3">Maleylpyruvate isomerase family mycothiol-dependent enzyme</fullName>
    </submittedName>
</protein>
<dbReference type="InterPro" id="IPR024344">
    <property type="entry name" value="MDMPI_metal-binding"/>
</dbReference>
<dbReference type="InterPro" id="IPR017517">
    <property type="entry name" value="Maleyloyr_isom"/>
</dbReference>
<dbReference type="SUPFAM" id="SSF109854">
    <property type="entry name" value="DinB/YfiT-like putative metalloenzymes"/>
    <property type="match status" value="1"/>
</dbReference>
<evidence type="ECO:0000259" key="2">
    <source>
        <dbReference type="Pfam" id="PF11716"/>
    </source>
</evidence>
<feature type="domain" description="MDMPI C-terminal" evidence="1">
    <location>
        <begin position="162"/>
        <end position="261"/>
    </location>
</feature>
<dbReference type="InterPro" id="IPR034660">
    <property type="entry name" value="DinB/YfiT-like"/>
</dbReference>
<dbReference type="PANTHER" id="PTHR40758">
    <property type="entry name" value="CONSERVED PROTEIN"/>
    <property type="match status" value="1"/>
</dbReference>
<gene>
    <name evidence="3" type="ORF">GCM10009801_37740</name>
</gene>
<keyword evidence="3" id="KW-0413">Isomerase</keyword>
<comment type="caution">
    <text evidence="3">The sequence shown here is derived from an EMBL/GenBank/DDBJ whole genome shotgun (WGS) entry which is preliminary data.</text>
</comment>
<dbReference type="Pfam" id="PF07398">
    <property type="entry name" value="MDMPI_C"/>
    <property type="match status" value="1"/>
</dbReference>
<dbReference type="PANTHER" id="PTHR40758:SF1">
    <property type="entry name" value="CONSERVED PROTEIN"/>
    <property type="match status" value="1"/>
</dbReference>
<reference evidence="3 4" key="1">
    <citation type="journal article" date="2019" name="Int. J. Syst. Evol. Microbiol.">
        <title>The Global Catalogue of Microorganisms (GCM) 10K type strain sequencing project: providing services to taxonomists for standard genome sequencing and annotation.</title>
        <authorList>
            <consortium name="The Broad Institute Genomics Platform"/>
            <consortium name="The Broad Institute Genome Sequencing Center for Infectious Disease"/>
            <person name="Wu L."/>
            <person name="Ma J."/>
        </authorList>
    </citation>
    <scope>NUCLEOTIDE SEQUENCE [LARGE SCALE GENOMIC DNA]</scope>
    <source>
        <strain evidence="3 4">JCM 15478</strain>
    </source>
</reference>